<dbReference type="InParanoid" id="D6YZY1"/>
<dbReference type="EMBL" id="CP001940">
    <property type="protein sequence ID" value="ADH85138.1"/>
    <property type="molecule type" value="Genomic_DNA"/>
</dbReference>
<dbReference type="InterPro" id="IPR002068">
    <property type="entry name" value="A-crystallin/Hsp20_dom"/>
</dbReference>
<gene>
    <name evidence="5" type="ordered locus">DaAHT2_0432</name>
</gene>
<evidence type="ECO:0000256" key="3">
    <source>
        <dbReference type="SAM" id="MobiDB-lite"/>
    </source>
</evidence>
<dbReference type="eggNOG" id="COG0071">
    <property type="taxonomic scope" value="Bacteria"/>
</dbReference>
<protein>
    <submittedName>
        <fullName evidence="5">Heat shock protein Hsp20</fullName>
    </submittedName>
</protein>
<feature type="domain" description="SHSP" evidence="4">
    <location>
        <begin position="22"/>
        <end position="133"/>
    </location>
</feature>
<keyword evidence="5" id="KW-0346">Stress response</keyword>
<name>D6YZY1_DESAT</name>
<evidence type="ECO:0000313" key="6">
    <source>
        <dbReference type="Proteomes" id="UP000001508"/>
    </source>
</evidence>
<sequence>MSDKEMKVQHKQEVQQAGEPTKPERYFVPAVDIYESEEAVHLRAEMPGVDKDGVEINLENDTLTIRGVKAANGGENERVLLREFETGHYLRRFTIAETIDQEKIEAGMADGLLKLTLPKVEPARPRRIEVKCA</sequence>
<feature type="region of interest" description="Disordered" evidence="3">
    <location>
        <begin position="1"/>
        <end position="22"/>
    </location>
</feature>
<dbReference type="RefSeq" id="WP_013162669.1">
    <property type="nucleotide sequence ID" value="NC_014216.1"/>
</dbReference>
<dbReference type="SUPFAM" id="SSF49764">
    <property type="entry name" value="HSP20-like chaperones"/>
    <property type="match status" value="1"/>
</dbReference>
<organism evidence="5 6">
    <name type="scientific">Desulfurivibrio alkaliphilus (strain DSM 19089 / UNIQEM U267 / AHT2)</name>
    <dbReference type="NCBI Taxonomy" id="589865"/>
    <lineage>
        <taxon>Bacteria</taxon>
        <taxon>Pseudomonadati</taxon>
        <taxon>Thermodesulfobacteriota</taxon>
        <taxon>Desulfobulbia</taxon>
        <taxon>Desulfobulbales</taxon>
        <taxon>Desulfobulbaceae</taxon>
        <taxon>Desulfurivibrio</taxon>
    </lineage>
</organism>
<dbReference type="OrthoDB" id="9792695at2"/>
<dbReference type="HOGENOM" id="CLU_046737_9_3_7"/>
<evidence type="ECO:0000259" key="4">
    <source>
        <dbReference type="PROSITE" id="PS01031"/>
    </source>
</evidence>
<evidence type="ECO:0000256" key="1">
    <source>
        <dbReference type="PROSITE-ProRule" id="PRU00285"/>
    </source>
</evidence>
<feature type="compositionally biased region" description="Basic and acidic residues" evidence="3">
    <location>
        <begin position="1"/>
        <end position="13"/>
    </location>
</feature>
<evidence type="ECO:0000313" key="5">
    <source>
        <dbReference type="EMBL" id="ADH85138.1"/>
    </source>
</evidence>
<comment type="similarity">
    <text evidence="1 2">Belongs to the small heat shock protein (HSP20) family.</text>
</comment>
<proteinExistence type="inferred from homology"/>
<evidence type="ECO:0000256" key="2">
    <source>
        <dbReference type="RuleBase" id="RU003616"/>
    </source>
</evidence>
<dbReference type="PROSITE" id="PS01031">
    <property type="entry name" value="SHSP"/>
    <property type="match status" value="1"/>
</dbReference>
<keyword evidence="6" id="KW-1185">Reference proteome</keyword>
<dbReference type="InterPro" id="IPR031107">
    <property type="entry name" value="Small_HSP"/>
</dbReference>
<dbReference type="CDD" id="cd06464">
    <property type="entry name" value="ACD_sHsps-like"/>
    <property type="match status" value="1"/>
</dbReference>
<accession>D6YZY1</accession>
<dbReference type="Gene3D" id="2.60.40.790">
    <property type="match status" value="1"/>
</dbReference>
<dbReference type="InterPro" id="IPR008978">
    <property type="entry name" value="HSP20-like_chaperone"/>
</dbReference>
<dbReference type="AlphaFoldDB" id="D6YZY1"/>
<reference evidence="6" key="1">
    <citation type="submission" date="2010-02" db="EMBL/GenBank/DDBJ databases">
        <title>Complete sequence of Desulfurivibrio alkaliphilus AHT2.</title>
        <authorList>
            <consortium name="US DOE Joint Genome Institute"/>
            <person name="Pitluck S."/>
            <person name="Chertkov O."/>
            <person name="Detter J.C."/>
            <person name="Han C."/>
            <person name="Tapia R."/>
            <person name="Larimer F."/>
            <person name="Land M."/>
            <person name="Hauser L."/>
            <person name="Kyrpides N."/>
            <person name="Mikhailova N."/>
            <person name="Sorokin D.Y."/>
            <person name="Muyzer G."/>
            <person name="Woyke T."/>
        </authorList>
    </citation>
    <scope>NUCLEOTIDE SEQUENCE [LARGE SCALE GENOMIC DNA]</scope>
    <source>
        <strain evidence="6">DSM 19089 / UNIQEM U267 / AHT2</strain>
    </source>
</reference>
<dbReference type="Pfam" id="PF00011">
    <property type="entry name" value="HSP20"/>
    <property type="match status" value="1"/>
</dbReference>
<dbReference type="STRING" id="589865.DaAHT2_0432"/>
<dbReference type="KEGG" id="dak:DaAHT2_0432"/>
<dbReference type="Proteomes" id="UP000001508">
    <property type="component" value="Chromosome"/>
</dbReference>
<dbReference type="PANTHER" id="PTHR11527">
    <property type="entry name" value="HEAT-SHOCK PROTEIN 20 FAMILY MEMBER"/>
    <property type="match status" value="1"/>
</dbReference>